<evidence type="ECO:0000259" key="3">
    <source>
        <dbReference type="Pfam" id="PF13810"/>
    </source>
</evidence>
<accession>A0A0B6F1F8</accession>
<name>A0A0B6F1F8_9CORY</name>
<evidence type="ECO:0000313" key="4">
    <source>
        <dbReference type="EMBL" id="AJI79029.1"/>
    </source>
</evidence>
<reference evidence="4 5" key="1">
    <citation type="journal article" date="2015" name="Genome Announc.">
        <title>Complete Genome Sequence and Annotation of Corynebacterium singulare DSM 44357, Isolated from a Human Semen Specimen.</title>
        <authorList>
            <person name="Merten M."/>
            <person name="Brinkrolf K."/>
            <person name="Albersmeier A."/>
            <person name="Kutter Y."/>
            <person name="Ruckert C."/>
            <person name="Tauch A."/>
        </authorList>
    </citation>
    <scope>NUCLEOTIDE SEQUENCE [LARGE SCALE GENOMIC DNA]</scope>
    <source>
        <strain evidence="4">IBS B52218</strain>
    </source>
</reference>
<evidence type="ECO:0000256" key="2">
    <source>
        <dbReference type="SAM" id="SignalP"/>
    </source>
</evidence>
<proteinExistence type="predicted"/>
<organism evidence="4 5">
    <name type="scientific">Corynebacterium singulare</name>
    <dbReference type="NCBI Taxonomy" id="161899"/>
    <lineage>
        <taxon>Bacteria</taxon>
        <taxon>Bacillati</taxon>
        <taxon>Actinomycetota</taxon>
        <taxon>Actinomycetes</taxon>
        <taxon>Mycobacteriales</taxon>
        <taxon>Corynebacteriaceae</taxon>
        <taxon>Corynebacterium</taxon>
    </lineage>
</organism>
<dbReference type="KEGG" id="csx:CSING_07510"/>
<feature type="chain" id="PRO_5002120440" description="DUF4185 domain-containing protein" evidence="2">
    <location>
        <begin position="44"/>
        <end position="472"/>
    </location>
</feature>
<dbReference type="Pfam" id="PF13810">
    <property type="entry name" value="DUF4185"/>
    <property type="match status" value="1"/>
</dbReference>
<dbReference type="AlphaFoldDB" id="A0A0B6F1F8"/>
<sequence length="472" mass="50665">MSFKCCCAPLESAVMKFRSLASAVTVTALLPVALVAHAPQAVAAPCTPYSKSGSFTSKPSASAPAGGSSLGGLSALLSGSSKPSQPERATSGQRSNYNQRQITGGPTQIMQLITGAGSPNRTDLDFGVSGTDLGIAYADGAGHSYYVFGDTMDCVGEGDGWRSNVLLRTTDEDYGDGLRLDDALTARGWSATGYAKEFIPSQKVGDADINGERTTIPTAGIVVDGVHYIDYMSVRSWHDPKTGWSTNFAATVKSTDGGVSWKPVPEATRTNASHGANAPIPGGANYRPGFEKLQQSAYIEHGDYIYRFTTGQGRRGPAYLSRAVKSQFPNESAFEYYADGGWVHDPSQASVVLDGKVSELSVAYNDYLGKFVTMYGVEGEGIVMRTAPSPEGPWSPRRKLVDAETAKVISGEPLNDTYAPYVLPHQDDQHLYYTLTSWRDYNTMLMRTDLDFVGEDMENNDHIAVSDVVATR</sequence>
<dbReference type="STRING" id="161899.CSING_07510"/>
<feature type="signal peptide" evidence="2">
    <location>
        <begin position="1"/>
        <end position="43"/>
    </location>
</feature>
<dbReference type="EMBL" id="CP010827">
    <property type="protein sequence ID" value="AJI79029.1"/>
    <property type="molecule type" value="Genomic_DNA"/>
</dbReference>
<feature type="domain" description="DUF4185" evidence="3">
    <location>
        <begin position="118"/>
        <end position="447"/>
    </location>
</feature>
<protein>
    <recommendedName>
        <fullName evidence="3">DUF4185 domain-containing protein</fullName>
    </recommendedName>
</protein>
<dbReference type="Proteomes" id="UP000031890">
    <property type="component" value="Chromosome"/>
</dbReference>
<dbReference type="InterPro" id="IPR025442">
    <property type="entry name" value="DUF4185"/>
</dbReference>
<evidence type="ECO:0000256" key="1">
    <source>
        <dbReference type="SAM" id="MobiDB-lite"/>
    </source>
</evidence>
<dbReference type="HOGENOM" id="CLU_027566_0_0_11"/>
<feature type="compositionally biased region" description="Polar residues" evidence="1">
    <location>
        <begin position="87"/>
        <end position="101"/>
    </location>
</feature>
<feature type="region of interest" description="Disordered" evidence="1">
    <location>
        <begin position="76"/>
        <end position="101"/>
    </location>
</feature>
<keyword evidence="2" id="KW-0732">Signal</keyword>
<gene>
    <name evidence="4" type="ORF">CSING_07510</name>
</gene>
<evidence type="ECO:0000313" key="5">
    <source>
        <dbReference type="Proteomes" id="UP000031890"/>
    </source>
</evidence>